<protein>
    <recommendedName>
        <fullName evidence="5">BZIP domain-containing protein</fullName>
    </recommendedName>
</protein>
<evidence type="ECO:0000313" key="4">
    <source>
        <dbReference type="Proteomes" id="UP001465755"/>
    </source>
</evidence>
<evidence type="ECO:0000256" key="1">
    <source>
        <dbReference type="SAM" id="Coils"/>
    </source>
</evidence>
<organism evidence="3 4">
    <name type="scientific">Symbiochloris irregularis</name>
    <dbReference type="NCBI Taxonomy" id="706552"/>
    <lineage>
        <taxon>Eukaryota</taxon>
        <taxon>Viridiplantae</taxon>
        <taxon>Chlorophyta</taxon>
        <taxon>core chlorophytes</taxon>
        <taxon>Trebouxiophyceae</taxon>
        <taxon>Trebouxiales</taxon>
        <taxon>Trebouxiaceae</taxon>
        <taxon>Symbiochloris</taxon>
    </lineage>
</organism>
<evidence type="ECO:0000313" key="3">
    <source>
        <dbReference type="EMBL" id="KAK9794664.1"/>
    </source>
</evidence>
<dbReference type="GO" id="GO:0003700">
    <property type="term" value="F:DNA-binding transcription factor activity"/>
    <property type="evidence" value="ECO:0007669"/>
    <property type="project" value="InterPro"/>
</dbReference>
<feature type="region of interest" description="Disordered" evidence="2">
    <location>
        <begin position="60"/>
        <end position="110"/>
    </location>
</feature>
<feature type="coiled-coil region" evidence="1">
    <location>
        <begin position="135"/>
        <end position="190"/>
    </location>
</feature>
<keyword evidence="1" id="KW-0175">Coiled coil</keyword>
<keyword evidence="4" id="KW-1185">Reference proteome</keyword>
<name>A0AAW1NU43_9CHLO</name>
<dbReference type="SUPFAM" id="SSF57959">
    <property type="entry name" value="Leucine zipper domain"/>
    <property type="match status" value="1"/>
</dbReference>
<accession>A0AAW1NU43</accession>
<evidence type="ECO:0008006" key="5">
    <source>
        <dbReference type="Google" id="ProtNLM"/>
    </source>
</evidence>
<reference evidence="3 4" key="1">
    <citation type="journal article" date="2024" name="Nat. Commun.">
        <title>Phylogenomics reveals the evolutionary origins of lichenization in chlorophyte algae.</title>
        <authorList>
            <person name="Puginier C."/>
            <person name="Libourel C."/>
            <person name="Otte J."/>
            <person name="Skaloud P."/>
            <person name="Haon M."/>
            <person name="Grisel S."/>
            <person name="Petersen M."/>
            <person name="Berrin J.G."/>
            <person name="Delaux P.M."/>
            <person name="Dal Grande F."/>
            <person name="Keller J."/>
        </authorList>
    </citation>
    <scope>NUCLEOTIDE SEQUENCE [LARGE SCALE GENOMIC DNA]</scope>
    <source>
        <strain evidence="3 4">SAG 2036</strain>
    </source>
</reference>
<dbReference type="AlphaFoldDB" id="A0AAW1NU43"/>
<evidence type="ECO:0000256" key="2">
    <source>
        <dbReference type="SAM" id="MobiDB-lite"/>
    </source>
</evidence>
<proteinExistence type="predicted"/>
<feature type="compositionally biased region" description="Basic and acidic residues" evidence="2">
    <location>
        <begin position="99"/>
        <end position="110"/>
    </location>
</feature>
<comment type="caution">
    <text evidence="3">The sequence shown here is derived from an EMBL/GenBank/DDBJ whole genome shotgun (WGS) entry which is preliminary data.</text>
</comment>
<dbReference type="EMBL" id="JALJOQ010000135">
    <property type="protein sequence ID" value="KAK9794664.1"/>
    <property type="molecule type" value="Genomic_DNA"/>
</dbReference>
<dbReference type="Proteomes" id="UP001465755">
    <property type="component" value="Unassembled WGS sequence"/>
</dbReference>
<gene>
    <name evidence="3" type="ORF">WJX73_003249</name>
</gene>
<dbReference type="InterPro" id="IPR046347">
    <property type="entry name" value="bZIP_sf"/>
</dbReference>
<sequence length="199" mass="22065">MRSVPDISRTSTHLDMARRNQAFAVSGLEDTFPINALSLAECGLPFTDLDMLALEYSPGIAGPPPHGSGSMEDDSALHGEATDKKRRPGRLGRPCIYRGDPDAKHLTEQQRRQIKRRIGNRESARRMREKKQADEQCLKTQLEAVRGQLKASEEKNTSLQHDAQLASAKLMAAELEVSHLQAENAELKAMRGGNFMCPM</sequence>